<dbReference type="InterPro" id="IPR006350">
    <property type="entry name" value="Intron_endoG1"/>
</dbReference>
<sequence>MFIKDIQRGQYTNVCGIYKLYFDNDDRFYIGSTNDLQERLQAHTRAINKQKHFNIYFQRLCLKLGIENLKYEILAKCPQEYLLKMEQWFIDKLKPELNLAETVGRPPINRKRGYKMSEEAKQNISKARTIQKIDRSNYVHSEETLNKISQSLKGRVITEEWKQKMKEAKAKGGKYSKLTVEQVKEIKSLVRTKTDEEISQLFNCSRATINQIKNNKIWKEVWENV</sequence>
<comment type="similarity">
    <text evidence="1">To endonucleases of group I introns of fungi and phage.</text>
</comment>
<reference evidence="3" key="1">
    <citation type="journal article" date="2016" name="ISME J.">
        <title>Chasing the elusive Euryarchaeota class WSA2: genomes reveal a uniquely fastidious methyl-reducing methanogen.</title>
        <authorList>
            <person name="Nobu M.K."/>
            <person name="Narihiro T."/>
            <person name="Kuroda K."/>
            <person name="Mei R."/>
            <person name="Liu W.T."/>
        </authorList>
    </citation>
    <scope>NUCLEOTIDE SEQUENCE [LARGE SCALE GENOMIC DNA]</scope>
    <source>
        <strain evidence="3">ADurb1213_Bin02801</strain>
    </source>
</reference>
<comment type="caution">
    <text evidence="3">The sequence shown here is derived from an EMBL/GenBank/DDBJ whole genome shotgun (WGS) entry which is preliminary data.</text>
</comment>
<dbReference type="SMART" id="SM00465">
    <property type="entry name" value="GIYc"/>
    <property type="match status" value="1"/>
</dbReference>
<name>A0A150JKI7_9EURY</name>
<dbReference type="Gene3D" id="3.40.1440.10">
    <property type="entry name" value="GIY-YIG endonuclease"/>
    <property type="match status" value="1"/>
</dbReference>
<dbReference type="Pfam" id="PF01541">
    <property type="entry name" value="GIY-YIG"/>
    <property type="match status" value="1"/>
</dbReference>
<dbReference type="GO" id="GO:0003677">
    <property type="term" value="F:DNA binding"/>
    <property type="evidence" value="ECO:0007669"/>
    <property type="project" value="InterPro"/>
</dbReference>
<dbReference type="InterPro" id="IPR000305">
    <property type="entry name" value="GIY-YIG_endonuc"/>
</dbReference>
<proteinExistence type="predicted"/>
<gene>
    <name evidence="3" type="ORF">APG09_01000</name>
</gene>
<dbReference type="SUPFAM" id="SSF82771">
    <property type="entry name" value="GIY-YIG endonuclease"/>
    <property type="match status" value="1"/>
</dbReference>
<feature type="domain" description="GIY-YIG" evidence="2">
    <location>
        <begin position="13"/>
        <end position="99"/>
    </location>
</feature>
<dbReference type="InterPro" id="IPR035901">
    <property type="entry name" value="GIY-YIG_endonuc_sf"/>
</dbReference>
<dbReference type="PROSITE" id="PS50164">
    <property type="entry name" value="GIY_YIG"/>
    <property type="match status" value="1"/>
</dbReference>
<dbReference type="SMART" id="SM00496">
    <property type="entry name" value="IENR2"/>
    <property type="match status" value="3"/>
</dbReference>
<dbReference type="NCBIfam" id="TIGR01453">
    <property type="entry name" value="grpIintron_endo"/>
    <property type="match status" value="1"/>
</dbReference>
<dbReference type="EMBL" id="LNJE01000010">
    <property type="protein sequence ID" value="KYC57755.1"/>
    <property type="molecule type" value="Genomic_DNA"/>
</dbReference>
<dbReference type="InterPro" id="IPR003611">
    <property type="entry name" value="NUMOD3"/>
</dbReference>
<dbReference type="GO" id="GO:0004519">
    <property type="term" value="F:endonuclease activity"/>
    <property type="evidence" value="ECO:0007669"/>
    <property type="project" value="InterPro"/>
</dbReference>
<dbReference type="Pfam" id="PF07460">
    <property type="entry name" value="NUMOD3"/>
    <property type="match status" value="2"/>
</dbReference>
<evidence type="ECO:0000256" key="1">
    <source>
        <dbReference type="ARBA" id="ARBA00010045"/>
    </source>
</evidence>
<protein>
    <submittedName>
        <fullName evidence="3">GIY-YIG catalytic domain protein</fullName>
    </submittedName>
</protein>
<accession>A0A150JKI7</accession>
<evidence type="ECO:0000313" key="3">
    <source>
        <dbReference type="EMBL" id="KYC57755.1"/>
    </source>
</evidence>
<organism evidence="3">
    <name type="scientific">Candidatus Methanofastidiosum methylothiophilum</name>
    <dbReference type="NCBI Taxonomy" id="1705564"/>
    <lineage>
        <taxon>Archaea</taxon>
        <taxon>Methanobacteriati</taxon>
        <taxon>Methanobacteriota</taxon>
        <taxon>Stenosarchaea group</taxon>
        <taxon>Candidatus Methanofastidiosia</taxon>
        <taxon>Candidatus Methanofastidiosales</taxon>
        <taxon>Candidatus Methanofastidiosaceae</taxon>
        <taxon>Candidatus Methanofastidiosum</taxon>
    </lineage>
</organism>
<evidence type="ECO:0000259" key="2">
    <source>
        <dbReference type="PROSITE" id="PS50164"/>
    </source>
</evidence>
<dbReference type="AlphaFoldDB" id="A0A150JKI7"/>